<evidence type="ECO:0000259" key="3">
    <source>
        <dbReference type="Pfam" id="PF13240"/>
    </source>
</evidence>
<evidence type="ECO:0000256" key="2">
    <source>
        <dbReference type="SAM" id="Phobius"/>
    </source>
</evidence>
<dbReference type="EMBL" id="MZGU01000004">
    <property type="protein sequence ID" value="PWB86136.1"/>
    <property type="molecule type" value="Genomic_DNA"/>
</dbReference>
<dbReference type="Proteomes" id="UP000245577">
    <property type="component" value="Unassembled WGS sequence"/>
</dbReference>
<feature type="domain" description="Zinc-ribbon" evidence="3">
    <location>
        <begin position="4"/>
        <end position="26"/>
    </location>
</feature>
<name>A0A2U1S7P3_9EURY</name>
<keyword evidence="2" id="KW-0812">Transmembrane</keyword>
<proteinExistence type="predicted"/>
<gene>
    <name evidence="4" type="ORF">MBBWO_09900</name>
</gene>
<keyword evidence="2" id="KW-1133">Transmembrane helix</keyword>
<dbReference type="InterPro" id="IPR026870">
    <property type="entry name" value="Zinc_ribbon_dom"/>
</dbReference>
<accession>A0A2U1S7P3</accession>
<dbReference type="RefSeq" id="WP_116669773.1">
    <property type="nucleotide sequence ID" value="NZ_MZGU01000004.1"/>
</dbReference>
<dbReference type="Pfam" id="PF13240">
    <property type="entry name" value="Zn_Ribbon_1"/>
    <property type="match status" value="1"/>
</dbReference>
<comment type="caution">
    <text evidence="4">The sequence shown here is derived from an EMBL/GenBank/DDBJ whole genome shotgun (WGS) entry which is preliminary data.</text>
</comment>
<feature type="region of interest" description="Disordered" evidence="1">
    <location>
        <begin position="35"/>
        <end position="71"/>
    </location>
</feature>
<sequence length="232" mass="25399">MSKKCPKCGAQLEDIAKFCTKCGCSLTEINSKDKIEATPFSKENNNSKSTKNNSKKIKIDPTNKQSSKPDSGVNTKTVGIVGLIAIGLIIIIAAMSFMPSGSDVVEKVTISVTQTESYATNEVNYTTANLTETGNLEYWYYVNANIYPSDLSMDLEEYDAKITFYNGSEVITAVEAYIYKYDDGTFDVTGSYTTKELANVTDIQIEVINPTGDIVGSQKSQFTMGDMSTARF</sequence>
<dbReference type="AlphaFoldDB" id="A0A2U1S7P3"/>
<feature type="transmembrane region" description="Helical" evidence="2">
    <location>
        <begin position="78"/>
        <end position="98"/>
    </location>
</feature>
<feature type="compositionally biased region" description="Low complexity" evidence="1">
    <location>
        <begin position="41"/>
        <end position="52"/>
    </location>
</feature>
<reference evidence="4 5" key="1">
    <citation type="submission" date="2017-03" db="EMBL/GenBank/DDBJ databases">
        <title>Genome sequence of Methanobrevibacter wosei.</title>
        <authorList>
            <person name="Poehlein A."/>
            <person name="Seedorf H."/>
            <person name="Daniel R."/>
        </authorList>
    </citation>
    <scope>NUCLEOTIDE SEQUENCE [LARGE SCALE GENOMIC DNA]</scope>
    <source>
        <strain evidence="4 5">DSM 11979</strain>
    </source>
</reference>
<evidence type="ECO:0000313" key="4">
    <source>
        <dbReference type="EMBL" id="PWB86136.1"/>
    </source>
</evidence>
<organism evidence="4 5">
    <name type="scientific">Methanobrevibacter woesei</name>
    <dbReference type="NCBI Taxonomy" id="190976"/>
    <lineage>
        <taxon>Archaea</taxon>
        <taxon>Methanobacteriati</taxon>
        <taxon>Methanobacteriota</taxon>
        <taxon>Methanomada group</taxon>
        <taxon>Methanobacteria</taxon>
        <taxon>Methanobacteriales</taxon>
        <taxon>Methanobacteriaceae</taxon>
        <taxon>Methanobrevibacter</taxon>
    </lineage>
</organism>
<protein>
    <recommendedName>
        <fullName evidence="3">Zinc-ribbon domain-containing protein</fullName>
    </recommendedName>
</protein>
<keyword evidence="5" id="KW-1185">Reference proteome</keyword>
<evidence type="ECO:0000256" key="1">
    <source>
        <dbReference type="SAM" id="MobiDB-lite"/>
    </source>
</evidence>
<keyword evidence="2" id="KW-0472">Membrane</keyword>
<evidence type="ECO:0000313" key="5">
    <source>
        <dbReference type="Proteomes" id="UP000245577"/>
    </source>
</evidence>
<feature type="compositionally biased region" description="Polar residues" evidence="1">
    <location>
        <begin position="62"/>
        <end position="71"/>
    </location>
</feature>